<dbReference type="Pfam" id="PF13041">
    <property type="entry name" value="PPR_2"/>
    <property type="match status" value="1"/>
</dbReference>
<evidence type="ECO:0000256" key="3">
    <source>
        <dbReference type="PROSITE-ProRule" id="PRU00708"/>
    </source>
</evidence>
<accession>A0A061EK59</accession>
<feature type="repeat" description="PPR" evidence="3">
    <location>
        <begin position="129"/>
        <end position="163"/>
    </location>
</feature>
<dbReference type="PANTHER" id="PTHR47941">
    <property type="entry name" value="PENTATRICOPEPTIDE REPEAT-CONTAINING PROTEIN 3, MITOCHONDRIAL"/>
    <property type="match status" value="1"/>
</dbReference>
<organism evidence="4 5">
    <name type="scientific">Theobroma cacao</name>
    <name type="common">Cacao</name>
    <name type="synonym">Cocoa</name>
    <dbReference type="NCBI Taxonomy" id="3641"/>
    <lineage>
        <taxon>Eukaryota</taxon>
        <taxon>Viridiplantae</taxon>
        <taxon>Streptophyta</taxon>
        <taxon>Embryophyta</taxon>
        <taxon>Tracheophyta</taxon>
        <taxon>Spermatophyta</taxon>
        <taxon>Magnoliopsida</taxon>
        <taxon>eudicotyledons</taxon>
        <taxon>Gunneridae</taxon>
        <taxon>Pentapetalae</taxon>
        <taxon>rosids</taxon>
        <taxon>malvids</taxon>
        <taxon>Malvales</taxon>
        <taxon>Malvaceae</taxon>
        <taxon>Byttnerioideae</taxon>
        <taxon>Theobroma</taxon>
    </lineage>
</organism>
<dbReference type="EMBL" id="CM001882">
    <property type="protein sequence ID" value="EOY05226.1"/>
    <property type="molecule type" value="Genomic_DNA"/>
</dbReference>
<dbReference type="HOGENOM" id="CLU_1470694_0_0_1"/>
<dbReference type="Gene3D" id="1.25.40.10">
    <property type="entry name" value="Tetratricopeptide repeat domain"/>
    <property type="match status" value="1"/>
</dbReference>
<sequence length="184" mass="20526">MKKIMTISPPPLPFLGNSSLLFSLCQLLRMRICFLSRYSTSAVVVDDKITQKGIIKCMRLENLIKARSKSGSLNLQVAVCLFDSVIQMRPLPSICAFNHLIGAVSKMKHYSIVVSMCKHIMGCKEIQLDIFTMNSWLNGLCNSKQVDLGFSVLTMIFKLGLQPNAYTMNTLLLGICNESKINEA</sequence>
<evidence type="ECO:0000313" key="5">
    <source>
        <dbReference type="Proteomes" id="UP000026915"/>
    </source>
</evidence>
<reference evidence="4 5" key="1">
    <citation type="journal article" date="2013" name="Genome Biol.">
        <title>The genome sequence of the most widely cultivated cacao type and its use to identify candidate genes regulating pod color.</title>
        <authorList>
            <person name="Motamayor J.C."/>
            <person name="Mockaitis K."/>
            <person name="Schmutz J."/>
            <person name="Haiminen N."/>
            <person name="Iii D.L."/>
            <person name="Cornejo O."/>
            <person name="Findley S.D."/>
            <person name="Zheng P."/>
            <person name="Utro F."/>
            <person name="Royaert S."/>
            <person name="Saski C."/>
            <person name="Jenkins J."/>
            <person name="Podicheti R."/>
            <person name="Zhao M."/>
            <person name="Scheffler B.E."/>
            <person name="Stack J.C."/>
            <person name="Feltus F.A."/>
            <person name="Mustiga G.M."/>
            <person name="Amores F."/>
            <person name="Phillips W."/>
            <person name="Marelli J.P."/>
            <person name="May G.D."/>
            <person name="Shapiro H."/>
            <person name="Ma J."/>
            <person name="Bustamante C.D."/>
            <person name="Schnell R.J."/>
            <person name="Main D."/>
            <person name="Gilbert D."/>
            <person name="Parida L."/>
            <person name="Kuhn D.N."/>
        </authorList>
    </citation>
    <scope>NUCLEOTIDE SEQUENCE [LARGE SCALE GENOMIC DNA]</scope>
    <source>
        <strain evidence="5">cv. Matina 1-6</strain>
    </source>
</reference>
<keyword evidence="5" id="KW-1185">Reference proteome</keyword>
<dbReference type="Proteomes" id="UP000026915">
    <property type="component" value="Chromosome 4"/>
</dbReference>
<evidence type="ECO:0000256" key="2">
    <source>
        <dbReference type="ARBA" id="ARBA00022737"/>
    </source>
</evidence>
<evidence type="ECO:0000313" key="4">
    <source>
        <dbReference type="EMBL" id="EOY05226.1"/>
    </source>
</evidence>
<evidence type="ECO:0000256" key="1">
    <source>
        <dbReference type="ARBA" id="ARBA00007626"/>
    </source>
</evidence>
<proteinExistence type="inferred from homology"/>
<name>A0A061EK59_THECC</name>
<dbReference type="PROSITE" id="PS51375">
    <property type="entry name" value="PPR"/>
    <property type="match status" value="1"/>
</dbReference>
<dbReference type="InParanoid" id="A0A061EK59"/>
<gene>
    <name evidence="4" type="ORF">TCM_020281</name>
</gene>
<dbReference type="InterPro" id="IPR011990">
    <property type="entry name" value="TPR-like_helical_dom_sf"/>
</dbReference>
<evidence type="ECO:0008006" key="6">
    <source>
        <dbReference type="Google" id="ProtNLM"/>
    </source>
</evidence>
<dbReference type="InterPro" id="IPR002885">
    <property type="entry name" value="PPR_rpt"/>
</dbReference>
<keyword evidence="2" id="KW-0677">Repeat</keyword>
<comment type="similarity">
    <text evidence="1">Belongs to the PPR family. P subfamily.</text>
</comment>
<dbReference type="Gramene" id="EOY05226">
    <property type="protein sequence ID" value="EOY05226"/>
    <property type="gene ID" value="TCM_020281"/>
</dbReference>
<dbReference type="STRING" id="3641.A0A061EK59"/>
<protein>
    <recommendedName>
        <fullName evidence="6">Pentatricopeptide repeat-containing protein</fullName>
    </recommendedName>
</protein>
<dbReference type="NCBIfam" id="TIGR00756">
    <property type="entry name" value="PPR"/>
    <property type="match status" value="1"/>
</dbReference>
<dbReference type="AlphaFoldDB" id="A0A061EK59"/>
<dbReference type="eggNOG" id="KOG4197">
    <property type="taxonomic scope" value="Eukaryota"/>
</dbReference>